<reference evidence="1" key="1">
    <citation type="submission" date="2009-05" db="EMBL/GenBank/DDBJ databases">
        <title>Characterization of Differentially Expressed Genes Related to Laccase Biosynthesis of White-Rot Fungus TR16.</title>
        <authorList>
            <person name="Chen Q.-T."/>
            <person name="Guo L.-Q."/>
            <person name="Lin J.-F."/>
        </authorList>
    </citation>
    <scope>NUCLEOTIDE SEQUENCE</scope>
    <source>
        <strain evidence="1">TR16</strain>
    </source>
</reference>
<dbReference type="EMBL" id="GQ141650">
    <property type="protein sequence ID" value="ACT52863.1"/>
    <property type="molecule type" value="mRNA"/>
</dbReference>
<protein>
    <submittedName>
        <fullName evidence="1">Uncharacterized protein</fullName>
    </submittedName>
</protein>
<sequence>EWGLADELADEYDVPEPKRTRIERRAAQYLQEANWWERELTSFELVPDTGRYMKIPFATNSYKSPSLPISAQRVVNMYAEKQPPDAKTDVAVFGHPGILDFAVCGTGPIRGMHKMGGVPYVVSGQRLY</sequence>
<feature type="non-terminal residue" evidence="1">
    <location>
        <position position="128"/>
    </location>
</feature>
<proteinExistence type="evidence at transcript level"/>
<organism evidence="1">
    <name type="scientific">Polyporus grammocephalus</name>
    <dbReference type="NCBI Taxonomy" id="196234"/>
    <lineage>
        <taxon>Eukaryota</taxon>
        <taxon>Fungi</taxon>
        <taxon>Dikarya</taxon>
        <taxon>Basidiomycota</taxon>
        <taxon>Agaricomycotina</taxon>
        <taxon>Agaricomycetes</taxon>
        <taxon>Polyporales</taxon>
        <taxon>Polyporaceae</taxon>
        <taxon>Polyporus</taxon>
    </lineage>
</organism>
<evidence type="ECO:0000313" key="1">
    <source>
        <dbReference type="EMBL" id="ACT52863.1"/>
    </source>
</evidence>
<name>C7DK09_9APHY</name>
<feature type="non-terminal residue" evidence="1">
    <location>
        <position position="1"/>
    </location>
</feature>
<accession>C7DK09</accession>
<dbReference type="AlphaFoldDB" id="C7DK09"/>